<evidence type="ECO:0000256" key="1">
    <source>
        <dbReference type="SAM" id="SignalP"/>
    </source>
</evidence>
<name>A0A6L2M428_TANCI</name>
<dbReference type="EMBL" id="BKCJ010005546">
    <property type="protein sequence ID" value="GEU67344.1"/>
    <property type="molecule type" value="Genomic_DNA"/>
</dbReference>
<dbReference type="AlphaFoldDB" id="A0A6L2M428"/>
<feature type="chain" id="PRO_5026853274" evidence="1">
    <location>
        <begin position="22"/>
        <end position="231"/>
    </location>
</feature>
<reference evidence="2" key="1">
    <citation type="journal article" date="2019" name="Sci. Rep.">
        <title>Draft genome of Tanacetum cinerariifolium, the natural source of mosquito coil.</title>
        <authorList>
            <person name="Yamashiro T."/>
            <person name="Shiraishi A."/>
            <person name="Satake H."/>
            <person name="Nakayama K."/>
        </authorList>
    </citation>
    <scope>NUCLEOTIDE SEQUENCE</scope>
</reference>
<evidence type="ECO:0000313" key="2">
    <source>
        <dbReference type="EMBL" id="GEU67344.1"/>
    </source>
</evidence>
<gene>
    <name evidence="2" type="ORF">Tci_039322</name>
</gene>
<protein>
    <submittedName>
        <fullName evidence="2">Uncharacterized protein</fullName>
    </submittedName>
</protein>
<sequence>MLVHLPLPLSPLLLIVPSTWFATSLESMLTWTLRTPICATIRRLAISTSYSASLLEAVNWNLSAYVNSFLSGLVSINPAPDPSTHDDPSMNSVYGSYGVSIIGVSGEASSDSSMRKSARIWPFTNVRGRSVMGCTWKYLRNLWLRRLAPGLAFSLGYSLAWEPAAPDSQNRPVSRHCSSRSSKTYQSLRRKRISFEEWQRFFRRFEDESVQASQLSVEALDFFDCSWGWEL</sequence>
<feature type="signal peptide" evidence="1">
    <location>
        <begin position="1"/>
        <end position="21"/>
    </location>
</feature>
<organism evidence="2">
    <name type="scientific">Tanacetum cinerariifolium</name>
    <name type="common">Dalmatian daisy</name>
    <name type="synonym">Chrysanthemum cinerariifolium</name>
    <dbReference type="NCBI Taxonomy" id="118510"/>
    <lineage>
        <taxon>Eukaryota</taxon>
        <taxon>Viridiplantae</taxon>
        <taxon>Streptophyta</taxon>
        <taxon>Embryophyta</taxon>
        <taxon>Tracheophyta</taxon>
        <taxon>Spermatophyta</taxon>
        <taxon>Magnoliopsida</taxon>
        <taxon>eudicotyledons</taxon>
        <taxon>Gunneridae</taxon>
        <taxon>Pentapetalae</taxon>
        <taxon>asterids</taxon>
        <taxon>campanulids</taxon>
        <taxon>Asterales</taxon>
        <taxon>Asteraceae</taxon>
        <taxon>Asteroideae</taxon>
        <taxon>Anthemideae</taxon>
        <taxon>Anthemidinae</taxon>
        <taxon>Tanacetum</taxon>
    </lineage>
</organism>
<comment type="caution">
    <text evidence="2">The sequence shown here is derived from an EMBL/GenBank/DDBJ whole genome shotgun (WGS) entry which is preliminary data.</text>
</comment>
<keyword evidence="1" id="KW-0732">Signal</keyword>
<proteinExistence type="predicted"/>
<accession>A0A6L2M428</accession>